<protein>
    <submittedName>
        <fullName evidence="1">Circadian clock protein</fullName>
    </submittedName>
</protein>
<keyword evidence="2" id="KW-1185">Reference proteome</keyword>
<dbReference type="OrthoDB" id="5372654at2"/>
<evidence type="ECO:0000313" key="1">
    <source>
        <dbReference type="EMBL" id="CEP79017.1"/>
    </source>
</evidence>
<accession>A0A0C7NTC3</accession>
<name>A0A0C7NTC3_DEFTU</name>
<dbReference type="PANTHER" id="PTHR40727">
    <property type="entry name" value="TRANSCRIPTION REGULATOR, ENCODED NEXT TO RECA SUPERFAMILY ATPASE-RELATED"/>
    <property type="match status" value="1"/>
</dbReference>
<dbReference type="STRING" id="1006576.DTL3_1732"/>
<dbReference type="Gene3D" id="1.10.10.60">
    <property type="entry name" value="Homeodomain-like"/>
    <property type="match status" value="1"/>
</dbReference>
<dbReference type="HOGENOM" id="CLU_1988958_0_0_0"/>
<dbReference type="EMBL" id="LN824141">
    <property type="protein sequence ID" value="CEP79017.1"/>
    <property type="molecule type" value="Genomic_DNA"/>
</dbReference>
<dbReference type="AlphaFoldDB" id="A0A0C7NTC3"/>
<dbReference type="KEGG" id="dtn:DTL3_1732"/>
<dbReference type="InterPro" id="IPR022285">
    <property type="entry name" value="CHP03879_regulat_dom_put"/>
</dbReference>
<gene>
    <name evidence="1" type="primary">kaiB</name>
    <name evidence="1" type="ORF">DTL3_1732</name>
</gene>
<reference evidence="2" key="1">
    <citation type="submission" date="2014-11" db="EMBL/GenBank/DDBJ databases">
        <authorList>
            <person name="Wibberg D."/>
        </authorList>
    </citation>
    <scope>NUCLEOTIDE SEQUENCE [LARGE SCALE GENOMIC DNA]</scope>
    <source>
        <strain evidence="2">L3</strain>
    </source>
</reference>
<evidence type="ECO:0000313" key="2">
    <source>
        <dbReference type="Proteomes" id="UP000032809"/>
    </source>
</evidence>
<dbReference type="NCBIfam" id="TIGR03879">
    <property type="entry name" value="near_KaiC_dom"/>
    <property type="match status" value="1"/>
</dbReference>
<dbReference type="PANTHER" id="PTHR40727:SF1">
    <property type="entry name" value="BACTERIO-OPSIN ACTIVATOR"/>
    <property type="match status" value="1"/>
</dbReference>
<proteinExistence type="predicted"/>
<dbReference type="Proteomes" id="UP000032809">
    <property type="component" value="Chromosome I"/>
</dbReference>
<sequence>MVKEEEIINISPEEKVQKVFLKAIELVGGLKQLCEYRSLTWLPALARAAFAVVLKEEYHKTDEEIAKELGITKQTVRNILQADPEYAKERISKLKDFMEEEGKNLKGHTAGSIIKLAYSMLEKNE</sequence>
<dbReference type="RefSeq" id="WP_052670461.1">
    <property type="nucleotide sequence ID" value="NZ_LN824141.1"/>
</dbReference>
<organism evidence="1 2">
    <name type="scientific">Defluviitoga tunisiensis</name>
    <dbReference type="NCBI Taxonomy" id="1006576"/>
    <lineage>
        <taxon>Bacteria</taxon>
        <taxon>Thermotogati</taxon>
        <taxon>Thermotogota</taxon>
        <taxon>Thermotogae</taxon>
        <taxon>Petrotogales</taxon>
        <taxon>Petrotogaceae</taxon>
        <taxon>Defluviitoga</taxon>
    </lineage>
</organism>